<evidence type="ECO:0000313" key="1">
    <source>
        <dbReference type="EMBL" id="JAD68534.1"/>
    </source>
</evidence>
<reference evidence="1" key="2">
    <citation type="journal article" date="2015" name="Data Brief">
        <title>Shoot transcriptome of the giant reed, Arundo donax.</title>
        <authorList>
            <person name="Barrero R.A."/>
            <person name="Guerrero F.D."/>
            <person name="Moolhuijzen P."/>
            <person name="Goolsby J.A."/>
            <person name="Tidwell J."/>
            <person name="Bellgard S.E."/>
            <person name="Bellgard M.I."/>
        </authorList>
    </citation>
    <scope>NUCLEOTIDE SEQUENCE</scope>
    <source>
        <tissue evidence="1">Shoot tissue taken approximately 20 cm above the soil surface</tissue>
    </source>
</reference>
<protein>
    <submittedName>
        <fullName evidence="1">Uncharacterized protein</fullName>
    </submittedName>
</protein>
<dbReference type="AlphaFoldDB" id="A0A0A9BWV1"/>
<reference evidence="1" key="1">
    <citation type="submission" date="2014-09" db="EMBL/GenBank/DDBJ databases">
        <authorList>
            <person name="Magalhaes I.L.F."/>
            <person name="Oliveira U."/>
            <person name="Santos F.R."/>
            <person name="Vidigal T.H.D.A."/>
            <person name="Brescovit A.D."/>
            <person name="Santos A.J."/>
        </authorList>
    </citation>
    <scope>NUCLEOTIDE SEQUENCE</scope>
    <source>
        <tissue evidence="1">Shoot tissue taken approximately 20 cm above the soil surface</tissue>
    </source>
</reference>
<dbReference type="EMBL" id="GBRH01229361">
    <property type="protein sequence ID" value="JAD68534.1"/>
    <property type="molecule type" value="Transcribed_RNA"/>
</dbReference>
<sequence>MGTDLCEAETTTVKVLAPPVRYQLVPRKSSAFSLHDPSDVPQLARVATRA</sequence>
<name>A0A0A9BWV1_ARUDO</name>
<accession>A0A0A9BWV1</accession>
<proteinExistence type="predicted"/>
<organism evidence="1">
    <name type="scientific">Arundo donax</name>
    <name type="common">Giant reed</name>
    <name type="synonym">Donax arundinaceus</name>
    <dbReference type="NCBI Taxonomy" id="35708"/>
    <lineage>
        <taxon>Eukaryota</taxon>
        <taxon>Viridiplantae</taxon>
        <taxon>Streptophyta</taxon>
        <taxon>Embryophyta</taxon>
        <taxon>Tracheophyta</taxon>
        <taxon>Spermatophyta</taxon>
        <taxon>Magnoliopsida</taxon>
        <taxon>Liliopsida</taxon>
        <taxon>Poales</taxon>
        <taxon>Poaceae</taxon>
        <taxon>PACMAD clade</taxon>
        <taxon>Arundinoideae</taxon>
        <taxon>Arundineae</taxon>
        <taxon>Arundo</taxon>
    </lineage>
</organism>